<comment type="similarity">
    <text evidence="6">Belongs to the YccS/YhfK family.</text>
</comment>
<feature type="domain" description="Integral membrane bound transporter" evidence="9">
    <location>
        <begin position="33"/>
        <end position="158"/>
    </location>
</feature>
<evidence type="ECO:0000256" key="8">
    <source>
        <dbReference type="SAM" id="Phobius"/>
    </source>
</evidence>
<dbReference type="InterPro" id="IPR049453">
    <property type="entry name" value="Memb_transporter_dom"/>
</dbReference>
<evidence type="ECO:0000256" key="1">
    <source>
        <dbReference type="ARBA" id="ARBA00004651"/>
    </source>
</evidence>
<feature type="transmembrane region" description="Helical" evidence="8">
    <location>
        <begin position="20"/>
        <end position="40"/>
    </location>
</feature>
<feature type="transmembrane region" description="Helical" evidence="8">
    <location>
        <begin position="141"/>
        <end position="162"/>
    </location>
</feature>
<comment type="caution">
    <text evidence="10">The sequence shown here is derived from an EMBL/GenBank/DDBJ whole genome shotgun (WGS) entry which is preliminary data.</text>
</comment>
<comment type="subcellular location">
    <subcellularLocation>
        <location evidence="1">Cell membrane</location>
        <topology evidence="1">Multi-pass membrane protein</topology>
    </subcellularLocation>
</comment>
<keyword evidence="7" id="KW-0175">Coiled coil</keyword>
<organism evidence="10 11">
    <name type="scientific">Ewingella americana (strain ATCC 33852 / DSM 4580 / CCUG 14506 / JCM 5911 / LMG 7869 / NCTC 12157 / CDC 1468-78)</name>
    <dbReference type="NCBI Taxonomy" id="910964"/>
    <lineage>
        <taxon>Bacteria</taxon>
        <taxon>Pseudomonadati</taxon>
        <taxon>Pseudomonadota</taxon>
        <taxon>Gammaproteobacteria</taxon>
        <taxon>Enterobacterales</taxon>
        <taxon>Yersiniaceae</taxon>
        <taxon>Ewingella</taxon>
    </lineage>
</organism>
<feature type="transmembrane region" description="Helical" evidence="8">
    <location>
        <begin position="97"/>
        <end position="113"/>
    </location>
</feature>
<dbReference type="EMBL" id="JMPJ01000054">
    <property type="protein sequence ID" value="KFC80472.1"/>
    <property type="molecule type" value="Genomic_DNA"/>
</dbReference>
<dbReference type="GO" id="GO:0005886">
    <property type="term" value="C:plasma membrane"/>
    <property type="evidence" value="ECO:0007669"/>
    <property type="project" value="UniProtKB-SubCell"/>
</dbReference>
<dbReference type="Proteomes" id="UP000028640">
    <property type="component" value="Unassembled WGS sequence"/>
</dbReference>
<evidence type="ECO:0000256" key="2">
    <source>
        <dbReference type="ARBA" id="ARBA00022475"/>
    </source>
</evidence>
<feature type="transmembrane region" description="Helical" evidence="8">
    <location>
        <begin position="46"/>
        <end position="66"/>
    </location>
</feature>
<evidence type="ECO:0000313" key="11">
    <source>
        <dbReference type="Proteomes" id="UP000028640"/>
    </source>
</evidence>
<feature type="transmembrane region" description="Helical" evidence="8">
    <location>
        <begin position="118"/>
        <end position="135"/>
    </location>
</feature>
<keyword evidence="3 8" id="KW-0812">Transmembrane</keyword>
<evidence type="ECO:0000256" key="3">
    <source>
        <dbReference type="ARBA" id="ARBA00022692"/>
    </source>
</evidence>
<dbReference type="RefSeq" id="WP_034791571.1">
    <property type="nucleotide sequence ID" value="NZ_JMPJ01000054.1"/>
</dbReference>
<gene>
    <name evidence="10" type="ORF">GEAM_2300</name>
</gene>
<protein>
    <submittedName>
        <fullName evidence="10">Putative inner membrane protein</fullName>
    </submittedName>
</protein>
<evidence type="ECO:0000256" key="5">
    <source>
        <dbReference type="ARBA" id="ARBA00023136"/>
    </source>
</evidence>
<dbReference type="eggNOG" id="COG1289">
    <property type="taxonomic scope" value="Bacteria"/>
</dbReference>
<dbReference type="AlphaFoldDB" id="A0A085G9S7"/>
<evidence type="ECO:0000256" key="7">
    <source>
        <dbReference type="SAM" id="Coils"/>
    </source>
</evidence>
<sequence>MRLDKKISPLDNVIYSNYRITHALRIALAFILTFLIVRLTEIPEGTWPLITLVVVMGPISFWGNVLQRVAERIAGTVFGSASGLIALWLELYSLPLMLMWCGVVMFVSGYLTLGKRPYMALLIGVTLAVVCGAGPGDMHTALWRSGDVVFGSLLALFFASIYPQRAFIHWRMQMADYLTSLNKLYSAWLSPNMLERPHLEGKLKKSMNQMVKMRALFAPASKESHIPREVFDAIQTLSRNLLCTLELLADAYWSSRESHYLMLNARSLRSAQLLMLDSLEKLSDMLLNGTKGDEGALNHQLNESVEELKQLMQEMNASQHLEAPIYGYVWLSMQVAEQLQALGDLITMTMRKEEVQIPANPLEKA</sequence>
<keyword evidence="5 8" id="KW-0472">Membrane</keyword>
<dbReference type="PANTHER" id="PTHR30509">
    <property type="entry name" value="P-HYDROXYBENZOIC ACID EFFLUX PUMP SUBUNIT-RELATED"/>
    <property type="match status" value="1"/>
</dbReference>
<reference evidence="10 11" key="1">
    <citation type="submission" date="2014-05" db="EMBL/GenBank/DDBJ databases">
        <title>ATOL: Assembling a taxonomically balanced genome-scale reconstruction of the evolutionary history of the Enterobacteriaceae.</title>
        <authorList>
            <person name="Plunkett G.III."/>
            <person name="Neeno-Eckwall E.C."/>
            <person name="Glasner J.D."/>
            <person name="Perna N.T."/>
        </authorList>
    </citation>
    <scope>NUCLEOTIDE SEQUENCE [LARGE SCALE GENOMIC DNA]</scope>
    <source>
        <strain evidence="10 11">ATCC 33852</strain>
    </source>
</reference>
<feature type="coiled-coil region" evidence="7">
    <location>
        <begin position="294"/>
        <end position="321"/>
    </location>
</feature>
<evidence type="ECO:0000256" key="6">
    <source>
        <dbReference type="ARBA" id="ARBA00043993"/>
    </source>
</evidence>
<dbReference type="OrthoDB" id="977186at2"/>
<dbReference type="GeneID" id="78380638"/>
<dbReference type="PANTHER" id="PTHR30509:SF42">
    <property type="entry name" value="INNER MEMBRANE PROTEIN YEEA"/>
    <property type="match status" value="1"/>
</dbReference>
<dbReference type="Pfam" id="PF13515">
    <property type="entry name" value="FUSC_2"/>
    <property type="match status" value="1"/>
</dbReference>
<name>A0A085G9S7_EWIA3</name>
<keyword evidence="2" id="KW-1003">Cell membrane</keyword>
<keyword evidence="11" id="KW-1185">Reference proteome</keyword>
<proteinExistence type="inferred from homology"/>
<accession>A0A085G9S7</accession>
<evidence type="ECO:0000256" key="4">
    <source>
        <dbReference type="ARBA" id="ARBA00022989"/>
    </source>
</evidence>
<feature type="transmembrane region" description="Helical" evidence="8">
    <location>
        <begin position="73"/>
        <end position="91"/>
    </location>
</feature>
<dbReference type="STRING" id="910964.GEAM_2300"/>
<evidence type="ECO:0000259" key="9">
    <source>
        <dbReference type="Pfam" id="PF13515"/>
    </source>
</evidence>
<keyword evidence="4 8" id="KW-1133">Transmembrane helix</keyword>
<evidence type="ECO:0000313" key="10">
    <source>
        <dbReference type="EMBL" id="KFC80472.1"/>
    </source>
</evidence>